<evidence type="ECO:0000256" key="1">
    <source>
        <dbReference type="SAM" id="MobiDB-lite"/>
    </source>
</evidence>
<feature type="region of interest" description="Disordered" evidence="1">
    <location>
        <begin position="68"/>
        <end position="99"/>
    </location>
</feature>
<organism evidence="2 3">
    <name type="scientific">Nocardioides fonticola</name>
    <dbReference type="NCBI Taxonomy" id="450363"/>
    <lineage>
        <taxon>Bacteria</taxon>
        <taxon>Bacillati</taxon>
        <taxon>Actinomycetota</taxon>
        <taxon>Actinomycetes</taxon>
        <taxon>Propionibacteriales</taxon>
        <taxon>Nocardioidaceae</taxon>
        <taxon>Nocardioides</taxon>
    </lineage>
</organism>
<evidence type="ECO:0008006" key="4">
    <source>
        <dbReference type="Google" id="ProtNLM"/>
    </source>
</evidence>
<feature type="compositionally biased region" description="Basic and acidic residues" evidence="1">
    <location>
        <begin position="1"/>
        <end position="11"/>
    </location>
</feature>
<dbReference type="EMBL" id="BAAAZH010000012">
    <property type="protein sequence ID" value="GAA4116394.1"/>
    <property type="molecule type" value="Genomic_DNA"/>
</dbReference>
<dbReference type="Gene3D" id="1.10.530.10">
    <property type="match status" value="1"/>
</dbReference>
<feature type="compositionally biased region" description="Basic and acidic residues" evidence="1">
    <location>
        <begin position="80"/>
        <end position="91"/>
    </location>
</feature>
<dbReference type="InterPro" id="IPR023346">
    <property type="entry name" value="Lysozyme-like_dom_sf"/>
</dbReference>
<evidence type="ECO:0000313" key="2">
    <source>
        <dbReference type="EMBL" id="GAA4116394.1"/>
    </source>
</evidence>
<feature type="compositionally biased region" description="Low complexity" evidence="1">
    <location>
        <begin position="70"/>
        <end position="79"/>
    </location>
</feature>
<gene>
    <name evidence="2" type="ORF">GCM10022215_16030</name>
</gene>
<proteinExistence type="predicted"/>
<accession>A0ABP7XH62</accession>
<evidence type="ECO:0000313" key="3">
    <source>
        <dbReference type="Proteomes" id="UP001501495"/>
    </source>
</evidence>
<name>A0ABP7XH62_9ACTN</name>
<feature type="region of interest" description="Disordered" evidence="1">
    <location>
        <begin position="1"/>
        <end position="22"/>
    </location>
</feature>
<protein>
    <recommendedName>
        <fullName evidence="4">Lytic transglycosylase domain-containing protein</fullName>
    </recommendedName>
</protein>
<sequence length="225" mass="22987">MSKHAKYEPKHRGAAAPSRVAEVPQKAIRTTVVLSGIAVAATGVAVTGGVFGSSPAVSSAASDLGGVDIAPSSPASDAPARGEEISRDSDRSTAAATDAATIDPAKVASLAQDAGPGVARTEQLDTGDPRSIAQALLGEFGFSADQFGCLDSLWTRESGWRVNADNPSSSAYGIPQALPGSKMASAGADWATNPATQIRWGLGYIQSRYGSPCGAWSHSESHGWY</sequence>
<keyword evidence="3" id="KW-1185">Reference proteome</keyword>
<reference evidence="3" key="1">
    <citation type="journal article" date="2019" name="Int. J. Syst. Evol. Microbiol.">
        <title>The Global Catalogue of Microorganisms (GCM) 10K type strain sequencing project: providing services to taxonomists for standard genome sequencing and annotation.</title>
        <authorList>
            <consortium name="The Broad Institute Genomics Platform"/>
            <consortium name="The Broad Institute Genome Sequencing Center for Infectious Disease"/>
            <person name="Wu L."/>
            <person name="Ma J."/>
        </authorList>
    </citation>
    <scope>NUCLEOTIDE SEQUENCE [LARGE SCALE GENOMIC DNA]</scope>
    <source>
        <strain evidence="3">JCM 16703</strain>
    </source>
</reference>
<dbReference type="SUPFAM" id="SSF53955">
    <property type="entry name" value="Lysozyme-like"/>
    <property type="match status" value="1"/>
</dbReference>
<dbReference type="Proteomes" id="UP001501495">
    <property type="component" value="Unassembled WGS sequence"/>
</dbReference>
<comment type="caution">
    <text evidence="2">The sequence shown here is derived from an EMBL/GenBank/DDBJ whole genome shotgun (WGS) entry which is preliminary data.</text>
</comment>
<dbReference type="RefSeq" id="WP_344732790.1">
    <property type="nucleotide sequence ID" value="NZ_BAAAZH010000012.1"/>
</dbReference>